<organism evidence="21 22">
    <name type="scientific">Oryctolagus cuniculus</name>
    <name type="common">Rabbit</name>
    <dbReference type="NCBI Taxonomy" id="9986"/>
    <lineage>
        <taxon>Eukaryota</taxon>
        <taxon>Metazoa</taxon>
        <taxon>Chordata</taxon>
        <taxon>Craniata</taxon>
        <taxon>Vertebrata</taxon>
        <taxon>Euteleostomi</taxon>
        <taxon>Mammalia</taxon>
        <taxon>Eutheria</taxon>
        <taxon>Euarchontoglires</taxon>
        <taxon>Glires</taxon>
        <taxon>Lagomorpha</taxon>
        <taxon>Leporidae</taxon>
        <taxon>Oryctolagus</taxon>
    </lineage>
</organism>
<dbReference type="Bgee" id="ENSOCUG00000024954">
    <property type="expression patterns" value="Expressed in aorta and 14 other cell types or tissues"/>
</dbReference>
<evidence type="ECO:0000256" key="11">
    <source>
        <dbReference type="ARBA" id="ARBA00023136"/>
    </source>
</evidence>
<evidence type="ECO:0000256" key="8">
    <source>
        <dbReference type="ARBA" id="ARBA00022753"/>
    </source>
</evidence>
<dbReference type="GO" id="GO:0070062">
    <property type="term" value="C:extracellular exosome"/>
    <property type="evidence" value="ECO:0007669"/>
    <property type="project" value="Ensembl"/>
</dbReference>
<keyword evidence="5" id="KW-1003">Cell membrane</keyword>
<dbReference type="GO" id="GO:0005886">
    <property type="term" value="C:plasma membrane"/>
    <property type="evidence" value="ECO:0007669"/>
    <property type="project" value="UniProtKB-SubCell"/>
</dbReference>
<name>A0A5F9CYH5_RABIT</name>
<dbReference type="GO" id="GO:0000421">
    <property type="term" value="C:autophagosome membrane"/>
    <property type="evidence" value="ECO:0007669"/>
    <property type="project" value="UniProtKB-SubCell"/>
</dbReference>
<dbReference type="GO" id="GO:0008200">
    <property type="term" value="F:ion channel inhibitor activity"/>
    <property type="evidence" value="ECO:0007669"/>
    <property type="project" value="Ensembl"/>
</dbReference>
<dbReference type="PANTHER" id="PTHR11506:SF6">
    <property type="entry name" value="LYSOSOME-ASSOCIATED MEMBRANE GLYCOPROTEIN 2"/>
    <property type="match status" value="1"/>
</dbReference>
<evidence type="ECO:0000256" key="3">
    <source>
        <dbReference type="ARBA" id="ARBA00004530"/>
    </source>
</evidence>
<dbReference type="SMR" id="A0A5F9CYH5"/>
<keyword evidence="15" id="KW-0968">Cytoplasmic vesicle</keyword>
<dbReference type="GO" id="GO:0061740">
    <property type="term" value="P:protein targeting to lysosome involved in chaperone-mediated autophagy"/>
    <property type="evidence" value="ECO:0007669"/>
    <property type="project" value="Ensembl"/>
</dbReference>
<dbReference type="GO" id="GO:1905146">
    <property type="term" value="P:lysosomal protein catabolic process"/>
    <property type="evidence" value="ECO:0007669"/>
    <property type="project" value="Ensembl"/>
</dbReference>
<dbReference type="FunFam" id="2.40.160.110:FF:000004">
    <property type="entry name" value="Lysosomal associated membrane protein 2"/>
    <property type="match status" value="1"/>
</dbReference>
<reference evidence="21" key="3">
    <citation type="submission" date="2025-09" db="UniProtKB">
        <authorList>
            <consortium name="Ensembl"/>
        </authorList>
    </citation>
    <scope>IDENTIFICATION</scope>
    <source>
        <strain evidence="21">Thorbecke</strain>
    </source>
</reference>
<evidence type="ECO:0000313" key="22">
    <source>
        <dbReference type="Proteomes" id="UP000001811"/>
    </source>
</evidence>
<dbReference type="GO" id="GO:0044754">
    <property type="term" value="C:autolysosome"/>
    <property type="evidence" value="ECO:0007669"/>
    <property type="project" value="Ensembl"/>
</dbReference>
<evidence type="ECO:0000313" key="21">
    <source>
        <dbReference type="Ensembl" id="ENSOCUP00000038548.1"/>
    </source>
</evidence>
<keyword evidence="9" id="KW-1133">Transmembrane helix</keyword>
<keyword evidence="7" id="KW-0732">Signal</keyword>
<protein>
    <recommendedName>
        <fullName evidence="17">Lysosome-associated membrane glycoprotein 2</fullName>
    </recommendedName>
    <alternativeName>
        <fullName evidence="18">CD107 antigen-like family member B</fullName>
    </alternativeName>
</protein>
<evidence type="ECO:0000256" key="15">
    <source>
        <dbReference type="ARBA" id="ARBA00023329"/>
    </source>
</evidence>
<gene>
    <name evidence="21" type="primary">LAMP2</name>
</gene>
<evidence type="ECO:0000256" key="12">
    <source>
        <dbReference type="ARBA" id="ARBA00023157"/>
    </source>
</evidence>
<keyword evidence="22" id="KW-1185">Reference proteome</keyword>
<evidence type="ECO:0000256" key="18">
    <source>
        <dbReference type="ARBA" id="ARBA00082881"/>
    </source>
</evidence>
<dbReference type="GO" id="GO:0035752">
    <property type="term" value="P:lysosomal lumen pH elevation"/>
    <property type="evidence" value="ECO:0007669"/>
    <property type="project" value="Ensembl"/>
</dbReference>
<dbReference type="GO" id="GO:0019899">
    <property type="term" value="F:enzyme binding"/>
    <property type="evidence" value="ECO:0007669"/>
    <property type="project" value="Ensembl"/>
</dbReference>
<dbReference type="GO" id="GO:0007042">
    <property type="term" value="P:lysosomal lumen acidification"/>
    <property type="evidence" value="ECO:0007669"/>
    <property type="project" value="Ensembl"/>
</dbReference>
<evidence type="ECO:0000256" key="2">
    <source>
        <dbReference type="ARBA" id="ARBA00004352"/>
    </source>
</evidence>
<evidence type="ECO:0000259" key="20">
    <source>
        <dbReference type="Pfam" id="PF01299"/>
    </source>
</evidence>
<dbReference type="STRING" id="9986.ENSOCUP00000038548"/>
<dbReference type="EMBL" id="AAGW02046334">
    <property type="status" value="NOT_ANNOTATED_CDS"/>
    <property type="molecule type" value="Genomic_DNA"/>
</dbReference>
<reference evidence="21" key="2">
    <citation type="submission" date="2025-08" db="UniProtKB">
        <authorList>
            <consortium name="Ensembl"/>
        </authorList>
    </citation>
    <scope>IDENTIFICATION</scope>
    <source>
        <strain evidence="21">Thorbecke</strain>
    </source>
</reference>
<evidence type="ECO:0000256" key="6">
    <source>
        <dbReference type="ARBA" id="ARBA00022692"/>
    </source>
</evidence>
<evidence type="ECO:0000256" key="14">
    <source>
        <dbReference type="ARBA" id="ARBA00023228"/>
    </source>
</evidence>
<accession>A0A5F9CYH5</accession>
<dbReference type="PROSITE" id="PS00310">
    <property type="entry name" value="LAMP_1"/>
    <property type="match status" value="1"/>
</dbReference>
<keyword evidence="10" id="KW-0072">Autophagy</keyword>
<evidence type="ECO:0000256" key="4">
    <source>
        <dbReference type="ARBA" id="ARBA00004652"/>
    </source>
</evidence>
<keyword evidence="12 19" id="KW-1015">Disulfide bond</keyword>
<evidence type="ECO:0000256" key="10">
    <source>
        <dbReference type="ARBA" id="ARBA00023006"/>
    </source>
</evidence>
<dbReference type="GeneTree" id="ENSGT00950000182899"/>
<dbReference type="InterPro" id="IPR018134">
    <property type="entry name" value="LAMP_CS"/>
</dbReference>
<dbReference type="InParanoid" id="A0A5F9CYH5"/>
<comment type="subunit">
    <text evidence="16">Monomer. Forms large homooligomers. Interacts (via its cytoplasmic region) with HSPA8; HSPA8 mediates recruitment of proteins with a KFERQ motif to the surface of the lysosome for chaperone-mediated autophagy. Interacts with HSP90 in the lysosome lumen; this enhances LAMP2 stability. Interacts with MLLT11. Interacts with ABCB9. Interacts with FURIN. Interacts with CT55; this interaction may be important for LAMP2 protein stability. Interacts with TMEM175; inhibiting the proton channel activity of TMEM175. Forms a ternary complex with RAB7A and RUFY4 (via RUN domain); the interaction with RAB7A is mediated by RUFY4 (via RUN and coiled coil domains).</text>
</comment>
<keyword evidence="13" id="KW-0325">Glycoprotein</keyword>
<keyword evidence="14 19" id="KW-0458">Lysosome</keyword>
<reference evidence="21 22" key="1">
    <citation type="journal article" date="2011" name="Nature">
        <title>A high-resolution map of human evolutionary constraint using 29 mammals.</title>
        <authorList>
            <person name="Lindblad-Toh K."/>
            <person name="Garber M."/>
            <person name="Zuk O."/>
            <person name="Lin M.F."/>
            <person name="Parker B.J."/>
            <person name="Washietl S."/>
            <person name="Kheradpour P."/>
            <person name="Ernst J."/>
            <person name="Jordan G."/>
            <person name="Mauceli E."/>
            <person name="Ward L.D."/>
            <person name="Lowe C.B."/>
            <person name="Holloway A.K."/>
            <person name="Clamp M."/>
            <person name="Gnerre S."/>
            <person name="Alfoldi J."/>
            <person name="Beal K."/>
            <person name="Chang J."/>
            <person name="Clawson H."/>
            <person name="Cuff J."/>
            <person name="Di Palma F."/>
            <person name="Fitzgerald S."/>
            <person name="Flicek P."/>
            <person name="Guttman M."/>
            <person name="Hubisz M.J."/>
            <person name="Jaffe D.B."/>
            <person name="Jungreis I."/>
            <person name="Kent W.J."/>
            <person name="Kostka D."/>
            <person name="Lara M."/>
            <person name="Martins A.L."/>
            <person name="Massingham T."/>
            <person name="Moltke I."/>
            <person name="Raney B.J."/>
            <person name="Rasmussen M.D."/>
            <person name="Robinson J."/>
            <person name="Stark A."/>
            <person name="Vilella A.J."/>
            <person name="Wen J."/>
            <person name="Xie X."/>
            <person name="Zody M.C."/>
            <person name="Baldwin J."/>
            <person name="Bloom T."/>
            <person name="Chin C.W."/>
            <person name="Heiman D."/>
            <person name="Nicol R."/>
            <person name="Nusbaum C."/>
            <person name="Young S."/>
            <person name="Wilkinson J."/>
            <person name="Worley K.C."/>
            <person name="Kovar C.L."/>
            <person name="Muzny D.M."/>
            <person name="Gibbs R.A."/>
            <person name="Cree A."/>
            <person name="Dihn H.H."/>
            <person name="Fowler G."/>
            <person name="Jhangiani S."/>
            <person name="Joshi V."/>
            <person name="Lee S."/>
            <person name="Lewis L.R."/>
            <person name="Nazareth L.V."/>
            <person name="Okwuonu G."/>
            <person name="Santibanez J."/>
            <person name="Warren W.C."/>
            <person name="Mardis E.R."/>
            <person name="Weinstock G.M."/>
            <person name="Wilson R.K."/>
            <person name="Delehaunty K."/>
            <person name="Dooling D."/>
            <person name="Fronik C."/>
            <person name="Fulton L."/>
            <person name="Fulton B."/>
            <person name="Graves T."/>
            <person name="Minx P."/>
            <person name="Sodergren E."/>
            <person name="Birney E."/>
            <person name="Margulies E.H."/>
            <person name="Herrero J."/>
            <person name="Green E.D."/>
            <person name="Haussler D."/>
            <person name="Siepel A."/>
            <person name="Goldman N."/>
            <person name="Pollard K.S."/>
            <person name="Pedersen J.S."/>
            <person name="Lander E.S."/>
            <person name="Kellis M."/>
        </authorList>
    </citation>
    <scope>NUCLEOTIDE SEQUENCE [LARGE SCALE GENOMIC DNA]</scope>
    <source>
        <strain evidence="21 22">Thorbecke inbred</strain>
    </source>
</reference>
<dbReference type="FunFam" id="2.40.160.110:FF:000001">
    <property type="entry name" value="lysosome-associated membrane glycoprotein 2 isoform X2"/>
    <property type="match status" value="1"/>
</dbReference>
<feature type="disulfide bond" evidence="19">
    <location>
        <begin position="198"/>
        <end position="234"/>
    </location>
</feature>
<evidence type="ECO:0000256" key="13">
    <source>
        <dbReference type="ARBA" id="ARBA00023180"/>
    </source>
</evidence>
<keyword evidence="6 19" id="KW-0812">Transmembrane</keyword>
<evidence type="ECO:0000256" key="16">
    <source>
        <dbReference type="ARBA" id="ARBA00066272"/>
    </source>
</evidence>
<evidence type="ECO:0000256" key="19">
    <source>
        <dbReference type="PROSITE-ProRule" id="PRU00740"/>
    </source>
</evidence>
<dbReference type="PANTHER" id="PTHR11506">
    <property type="entry name" value="LYSOSOME-ASSOCIATED MEMBRANE GLYCOPROTEIN"/>
    <property type="match status" value="1"/>
</dbReference>
<dbReference type="GO" id="GO:0005765">
    <property type="term" value="C:lysosomal membrane"/>
    <property type="evidence" value="ECO:0007669"/>
    <property type="project" value="UniProtKB-SubCell"/>
</dbReference>
<dbReference type="Proteomes" id="UP000001811">
    <property type="component" value="Chromosome X"/>
</dbReference>
<dbReference type="GO" id="GO:0031088">
    <property type="term" value="C:platelet dense granule membrane"/>
    <property type="evidence" value="ECO:0007669"/>
    <property type="project" value="Ensembl"/>
</dbReference>
<dbReference type="AlphaFoldDB" id="A0A5F9CYH5"/>
<keyword evidence="11 19" id="KW-0472">Membrane</keyword>
<dbReference type="Ensembl" id="ENSOCUT00000056564.1">
    <property type="protein sequence ID" value="ENSOCUP00000038548.1"/>
    <property type="gene ID" value="ENSOCUG00000024954.3"/>
</dbReference>
<proteinExistence type="inferred from homology"/>
<dbReference type="PRINTS" id="PR00336">
    <property type="entry name" value="LYSASSOCTDMP"/>
</dbReference>
<dbReference type="InterPro" id="IPR002000">
    <property type="entry name" value="Lysosome-assoc_membr_glycop"/>
</dbReference>
<evidence type="ECO:0000256" key="17">
    <source>
        <dbReference type="ARBA" id="ARBA00074380"/>
    </source>
</evidence>
<dbReference type="Pfam" id="PF01299">
    <property type="entry name" value="Lamp2-like_luminal"/>
    <property type="match status" value="1"/>
</dbReference>
<dbReference type="PROSITE" id="PS51407">
    <property type="entry name" value="LAMP_3"/>
    <property type="match status" value="1"/>
</dbReference>
<feature type="domain" description="Lysosome-associated membrane glycoprotein 2-like luminal" evidence="20">
    <location>
        <begin position="264"/>
        <end position="403"/>
    </location>
</feature>
<dbReference type="FunCoup" id="A0A5F9CYH5">
    <property type="interactions" value="601"/>
</dbReference>
<dbReference type="GO" id="GO:0031902">
    <property type="term" value="C:late endosome membrane"/>
    <property type="evidence" value="ECO:0007669"/>
    <property type="project" value="Ensembl"/>
</dbReference>
<dbReference type="InterPro" id="IPR048528">
    <property type="entry name" value="Lamp2-like_luminal"/>
</dbReference>
<comment type="caution">
    <text evidence="19">Lacks conserved residue(s) required for the propagation of feature annotation.</text>
</comment>
<evidence type="ECO:0000256" key="5">
    <source>
        <dbReference type="ARBA" id="ARBA00022475"/>
    </source>
</evidence>
<dbReference type="GO" id="GO:0031647">
    <property type="term" value="P:regulation of protein stability"/>
    <property type="evidence" value="ECO:0007669"/>
    <property type="project" value="Ensembl"/>
</dbReference>
<comment type="similarity">
    <text evidence="19">Belongs to the LAMP family.</text>
</comment>
<sequence length="533" mass="58398">MTRAEAAATPGFCCAVVSGRWCSCRSCSESLPFCCRCCRLLPSEIMVRSCIFLVQCSGLVLLCLGLGAIQSYALELNLTDSENATCLYAKWQMNFTIQYETTKKTSKIATISDLRNVTYNGSICGDDHFGPKIAVQFGSGFSWIANFTKKASNYLIDSISFSYNISDNTVFPDAEDKGIVTVYDSVEIEIPLNDIFRCNSLSTLKINDVVQHYWDVVVQAFVQNGTVSTKEFLCDGDRSSTTVIPIIHTTVPSSTTTPTPKEKPDVGTYSVSNGNGTCLLAMMGLQLNITQDKVTSVININPNSTNSSGSCHPQTAHLRLNSSTIKYLDFVFAVKNENRFYLKEVNVSMYLVNGSVFSIANTNLSYWDAPLGSSYMCNKEQTVSVSETFQINTFDLRVQPFSVTEGKYSTGPRVEGHVEVLAAAVHQHLFTDELDHLSVAEPIPGVPKVHRHGCHCPISGVSVAQPPLPLQAEGCLLDHCSPPCSVLFHSLPSPWPLSSRTHSFLLTKTKAPPSSSPHHSFPGDGEARYQRIL</sequence>
<comment type="subcellular location">
    <subcellularLocation>
        <location evidence="1">Cell membrane</location>
        <topology evidence="1">Single-pass type I membrane protein</topology>
    </subcellularLocation>
    <subcellularLocation>
        <location evidence="4">Cytoplasmic vesicle</location>
        <location evidence="4">Autophagosome membrane</location>
    </subcellularLocation>
    <subcellularLocation>
        <location evidence="3">Endosome membrane</location>
        <topology evidence="3">Single-pass type I membrane protein</topology>
    </subcellularLocation>
    <subcellularLocation>
        <location evidence="2 19">Lysosome membrane</location>
        <topology evidence="2 19">Single-pass type I membrane protein</topology>
    </subcellularLocation>
</comment>
<evidence type="ECO:0000256" key="7">
    <source>
        <dbReference type="ARBA" id="ARBA00022729"/>
    </source>
</evidence>
<dbReference type="GO" id="GO:1902600">
    <property type="term" value="P:proton transmembrane transport"/>
    <property type="evidence" value="ECO:0007669"/>
    <property type="project" value="Ensembl"/>
</dbReference>
<evidence type="ECO:0000256" key="9">
    <source>
        <dbReference type="ARBA" id="ARBA00022989"/>
    </source>
</evidence>
<keyword evidence="8" id="KW-0967">Endosome</keyword>
<evidence type="ECO:0000256" key="1">
    <source>
        <dbReference type="ARBA" id="ARBA00004251"/>
    </source>
</evidence>
<dbReference type="Gene3D" id="2.40.160.110">
    <property type="match status" value="2"/>
</dbReference>
<dbReference type="EMBL" id="AAGW02046333">
    <property type="status" value="NOT_ANNOTATED_CDS"/>
    <property type="molecule type" value="Genomic_DNA"/>
</dbReference>